<feature type="chain" id="PRO_5002208042" evidence="1">
    <location>
        <begin position="19"/>
        <end position="146"/>
    </location>
</feature>
<dbReference type="HOGENOM" id="CLU_1845317_0_0_1"/>
<gene>
    <name evidence="2" type="ORF">GYMLUDRAFT_242944</name>
</gene>
<evidence type="ECO:0000313" key="2">
    <source>
        <dbReference type="EMBL" id="KIK62265.1"/>
    </source>
</evidence>
<dbReference type="CDD" id="cd23507">
    <property type="entry name" value="hydrophobin_I"/>
    <property type="match status" value="1"/>
</dbReference>
<evidence type="ECO:0000256" key="1">
    <source>
        <dbReference type="SAM" id="SignalP"/>
    </source>
</evidence>
<dbReference type="Proteomes" id="UP000053593">
    <property type="component" value="Unassembled WGS sequence"/>
</dbReference>
<keyword evidence="1" id="KW-0732">Signal</keyword>
<protein>
    <submittedName>
        <fullName evidence="2">Unplaced genomic scaffold GYMLUscaffold_20, whole genome shotgun sequence</fullName>
    </submittedName>
</protein>
<reference evidence="2 3" key="1">
    <citation type="submission" date="2014-04" db="EMBL/GenBank/DDBJ databases">
        <title>Evolutionary Origins and Diversification of the Mycorrhizal Mutualists.</title>
        <authorList>
            <consortium name="DOE Joint Genome Institute"/>
            <consortium name="Mycorrhizal Genomics Consortium"/>
            <person name="Kohler A."/>
            <person name="Kuo A."/>
            <person name="Nagy L.G."/>
            <person name="Floudas D."/>
            <person name="Copeland A."/>
            <person name="Barry K.W."/>
            <person name="Cichocki N."/>
            <person name="Veneault-Fourrey C."/>
            <person name="LaButti K."/>
            <person name="Lindquist E.A."/>
            <person name="Lipzen A."/>
            <person name="Lundell T."/>
            <person name="Morin E."/>
            <person name="Murat C."/>
            <person name="Riley R."/>
            <person name="Ohm R."/>
            <person name="Sun H."/>
            <person name="Tunlid A."/>
            <person name="Henrissat B."/>
            <person name="Grigoriev I.V."/>
            <person name="Hibbett D.S."/>
            <person name="Martin F."/>
        </authorList>
    </citation>
    <scope>NUCLEOTIDE SEQUENCE [LARGE SCALE GENOMIC DNA]</scope>
    <source>
        <strain evidence="2 3">FD-317 M1</strain>
    </source>
</reference>
<organism evidence="2 3">
    <name type="scientific">Collybiopsis luxurians FD-317 M1</name>
    <dbReference type="NCBI Taxonomy" id="944289"/>
    <lineage>
        <taxon>Eukaryota</taxon>
        <taxon>Fungi</taxon>
        <taxon>Dikarya</taxon>
        <taxon>Basidiomycota</taxon>
        <taxon>Agaricomycotina</taxon>
        <taxon>Agaricomycetes</taxon>
        <taxon>Agaricomycetidae</taxon>
        <taxon>Agaricales</taxon>
        <taxon>Marasmiineae</taxon>
        <taxon>Omphalotaceae</taxon>
        <taxon>Collybiopsis</taxon>
        <taxon>Collybiopsis luxurians</taxon>
    </lineage>
</organism>
<dbReference type="AlphaFoldDB" id="A0A0D0BEP6"/>
<evidence type="ECO:0000313" key="3">
    <source>
        <dbReference type="Proteomes" id="UP000053593"/>
    </source>
</evidence>
<accession>A0A0D0BEP6</accession>
<name>A0A0D0BEP6_9AGAR</name>
<dbReference type="EMBL" id="KN834768">
    <property type="protein sequence ID" value="KIK62265.1"/>
    <property type="molecule type" value="Genomic_DNA"/>
</dbReference>
<sequence>MQFKLVYLTAALATIASATPTSLTARGQGGQCIPSSSCSTGPVQCCDTSSVAGGSVLGTVISAIAVTLGITIPSGTLVGLTCTNIVSGGTWLSVAITTATTPSSPLVVSRSNSKHSKSSLAYFQLLASVQPCFQSAVLEQVLDPRW</sequence>
<feature type="signal peptide" evidence="1">
    <location>
        <begin position="1"/>
        <end position="18"/>
    </location>
</feature>
<proteinExistence type="predicted"/>
<keyword evidence="3" id="KW-1185">Reference proteome</keyword>